<evidence type="ECO:0000313" key="1">
    <source>
        <dbReference type="EMBL" id="CCQ43366.1"/>
    </source>
</evidence>
<gene>
    <name evidence="1" type="primary">RPP40</name>
</gene>
<protein>
    <submittedName>
        <fullName evidence="1">Alternative protein RPP40</fullName>
    </submittedName>
</protein>
<dbReference type="EMBL" id="HF583869">
    <property type="protein sequence ID" value="CCQ43366.1"/>
    <property type="molecule type" value="Genomic_DNA"/>
</dbReference>
<reference evidence="1" key="1">
    <citation type="journal article" date="2013" name="PLoS ONE">
        <title>Direct detection of alternative open reading frames translation products in human significantly expands the proteome.</title>
        <authorList>
            <person name="Vanderperre B."/>
            <person name="Lucier J.-F."/>
            <person name="Motard J."/>
            <person name="Tremblay G."/>
            <person name="Vanderperre S."/>
            <person name="Wisztorski M."/>
            <person name="Salzet M."/>
            <person name="Boisvert F.-M."/>
            <person name="Roucou X."/>
        </authorList>
    </citation>
    <scope>NUCLEOTIDE SEQUENCE</scope>
</reference>
<proteinExistence type="predicted"/>
<dbReference type="OrthoDB" id="63112at2759"/>
<sequence>MSLIISYQPIAVLSQAQWWQKLICVQSLASYFQRRSVSYWNISVTTLMNRS</sequence>
<dbReference type="AlphaFoldDB" id="L8E9F2"/>
<accession>L8E9F2</accession>
<organism evidence="1">
    <name type="scientific">Homo sapiens</name>
    <name type="common">Human</name>
    <dbReference type="NCBI Taxonomy" id="9606"/>
    <lineage>
        <taxon>Eukaryota</taxon>
        <taxon>Metazoa</taxon>
        <taxon>Chordata</taxon>
        <taxon>Craniata</taxon>
        <taxon>Vertebrata</taxon>
        <taxon>Euteleostomi</taxon>
        <taxon>Mammalia</taxon>
        <taxon>Eutheria</taxon>
        <taxon>Euarchontoglires</taxon>
        <taxon>Primates</taxon>
        <taxon>Haplorrhini</taxon>
        <taxon>Catarrhini</taxon>
        <taxon>Hominidae</taxon>
        <taxon>Homo</taxon>
    </lineage>
</organism>
<dbReference type="ChiTaRS" id="RPP40">
    <property type="organism name" value="human"/>
</dbReference>
<name>L8E9F2_HUMAN</name>